<evidence type="ECO:0000313" key="17">
    <source>
        <dbReference type="RefSeq" id="XP_030074406.1"/>
    </source>
</evidence>
<feature type="transmembrane region" description="Helical" evidence="15">
    <location>
        <begin position="6"/>
        <end position="23"/>
    </location>
</feature>
<dbReference type="PRINTS" id="PR01684">
    <property type="entry name" value="EP450ICYP2A"/>
</dbReference>
<evidence type="ECO:0000256" key="4">
    <source>
        <dbReference type="ARBA" id="ARBA00010617"/>
    </source>
</evidence>
<keyword evidence="10 13" id="KW-0408">Iron</keyword>
<reference evidence="17" key="2">
    <citation type="submission" date="2025-08" db="UniProtKB">
        <authorList>
            <consortium name="RefSeq"/>
        </authorList>
    </citation>
    <scope>IDENTIFICATION</scope>
</reference>
<dbReference type="InterPro" id="IPR008067">
    <property type="entry name" value="Cyt_P450_E_grp-I_CYP2A-like"/>
</dbReference>
<comment type="cofactor">
    <cofactor evidence="1 13">
        <name>heme</name>
        <dbReference type="ChEBI" id="CHEBI:30413"/>
    </cofactor>
</comment>
<evidence type="ECO:0000256" key="6">
    <source>
        <dbReference type="ARBA" id="ARBA00022723"/>
    </source>
</evidence>
<evidence type="ECO:0000313" key="16">
    <source>
        <dbReference type="Proteomes" id="UP000515156"/>
    </source>
</evidence>
<dbReference type="GO" id="GO:0005506">
    <property type="term" value="F:iron ion binding"/>
    <property type="evidence" value="ECO:0007669"/>
    <property type="project" value="InterPro"/>
</dbReference>
<keyword evidence="8" id="KW-0492">Microsome</keyword>
<keyword evidence="9 14" id="KW-0560">Oxidoreductase</keyword>
<evidence type="ECO:0000256" key="12">
    <source>
        <dbReference type="ARBA" id="ARBA00023136"/>
    </source>
</evidence>
<keyword evidence="5 13" id="KW-0349">Heme</keyword>
<dbReference type="InParanoid" id="A0A6P7ZD31"/>
<evidence type="ECO:0000256" key="14">
    <source>
        <dbReference type="RuleBase" id="RU000461"/>
    </source>
</evidence>
<evidence type="ECO:0000256" key="8">
    <source>
        <dbReference type="ARBA" id="ARBA00022848"/>
    </source>
</evidence>
<protein>
    <submittedName>
        <fullName evidence="17">Cytochrome P450 2G1-like isoform X1</fullName>
    </submittedName>
</protein>
<reference evidence="16" key="1">
    <citation type="submission" date="2024-06" db="UniProtKB">
        <authorList>
            <consortium name="RefSeq"/>
        </authorList>
    </citation>
    <scope>NUCLEOTIDE SEQUENCE [LARGE SCALE GENOMIC DNA]</scope>
</reference>
<gene>
    <name evidence="17" type="primary">LOC115480088</name>
</gene>
<keyword evidence="12 15" id="KW-0472">Membrane</keyword>
<dbReference type="CDD" id="cd11026">
    <property type="entry name" value="CYP2"/>
    <property type="match status" value="1"/>
</dbReference>
<dbReference type="GO" id="GO:0005789">
    <property type="term" value="C:endoplasmic reticulum membrane"/>
    <property type="evidence" value="ECO:0007669"/>
    <property type="project" value="UniProtKB-SubCell"/>
</dbReference>
<dbReference type="GeneID" id="115480088"/>
<feature type="transmembrane region" description="Helical" evidence="15">
    <location>
        <begin position="284"/>
        <end position="302"/>
    </location>
</feature>
<evidence type="ECO:0000256" key="5">
    <source>
        <dbReference type="ARBA" id="ARBA00022617"/>
    </source>
</evidence>
<comment type="subcellular location">
    <subcellularLocation>
        <location evidence="3">Endoplasmic reticulum membrane</location>
    </subcellularLocation>
    <subcellularLocation>
        <location evidence="2">Microsome membrane</location>
    </subcellularLocation>
</comment>
<dbReference type="FunFam" id="1.10.630.10:FF:000001">
    <property type="entry name" value="Cytochrome P450, family 2"/>
    <property type="match status" value="1"/>
</dbReference>
<dbReference type="GO" id="GO:0006805">
    <property type="term" value="P:xenobiotic metabolic process"/>
    <property type="evidence" value="ECO:0007669"/>
    <property type="project" value="TreeGrafter"/>
</dbReference>
<dbReference type="OrthoDB" id="3934656at2759"/>
<dbReference type="InterPro" id="IPR050182">
    <property type="entry name" value="Cytochrome_P450_fam2"/>
</dbReference>
<dbReference type="GO" id="GO:0016712">
    <property type="term" value="F:oxidoreductase activity, acting on paired donors, with incorporation or reduction of molecular oxygen, reduced flavin or flavoprotein as one donor, and incorporation of one atom of oxygen"/>
    <property type="evidence" value="ECO:0007669"/>
    <property type="project" value="InterPro"/>
</dbReference>
<evidence type="ECO:0000256" key="13">
    <source>
        <dbReference type="PIRSR" id="PIRSR602401-1"/>
    </source>
</evidence>
<dbReference type="Gene3D" id="1.10.630.10">
    <property type="entry name" value="Cytochrome P450"/>
    <property type="match status" value="1"/>
</dbReference>
<dbReference type="Proteomes" id="UP000515156">
    <property type="component" value="Chromosome 11"/>
</dbReference>
<evidence type="ECO:0000256" key="15">
    <source>
        <dbReference type="SAM" id="Phobius"/>
    </source>
</evidence>
<dbReference type="PRINTS" id="PR00463">
    <property type="entry name" value="EP450I"/>
</dbReference>
<dbReference type="InterPro" id="IPR017972">
    <property type="entry name" value="Cyt_P450_CS"/>
</dbReference>
<evidence type="ECO:0000256" key="9">
    <source>
        <dbReference type="ARBA" id="ARBA00023002"/>
    </source>
</evidence>
<dbReference type="PANTHER" id="PTHR24300">
    <property type="entry name" value="CYTOCHROME P450 508A4-RELATED"/>
    <property type="match status" value="1"/>
</dbReference>
<keyword evidence="16" id="KW-1185">Reference proteome</keyword>
<keyword evidence="6 13" id="KW-0479">Metal-binding</keyword>
<accession>A0A6P7ZD31</accession>
<proteinExistence type="inferred from homology"/>
<evidence type="ECO:0000256" key="7">
    <source>
        <dbReference type="ARBA" id="ARBA00022824"/>
    </source>
</evidence>
<dbReference type="InterPro" id="IPR001128">
    <property type="entry name" value="Cyt_P450"/>
</dbReference>
<evidence type="ECO:0000256" key="3">
    <source>
        <dbReference type="ARBA" id="ARBA00004586"/>
    </source>
</evidence>
<evidence type="ECO:0000256" key="11">
    <source>
        <dbReference type="ARBA" id="ARBA00023033"/>
    </source>
</evidence>
<dbReference type="Pfam" id="PF00067">
    <property type="entry name" value="p450"/>
    <property type="match status" value="1"/>
</dbReference>
<dbReference type="PRINTS" id="PR00385">
    <property type="entry name" value="P450"/>
</dbReference>
<organism evidence="16 17">
    <name type="scientific">Microcaecilia unicolor</name>
    <dbReference type="NCBI Taxonomy" id="1415580"/>
    <lineage>
        <taxon>Eukaryota</taxon>
        <taxon>Metazoa</taxon>
        <taxon>Chordata</taxon>
        <taxon>Craniata</taxon>
        <taxon>Vertebrata</taxon>
        <taxon>Euteleostomi</taxon>
        <taxon>Amphibia</taxon>
        <taxon>Gymnophiona</taxon>
        <taxon>Siphonopidae</taxon>
        <taxon>Microcaecilia</taxon>
    </lineage>
</organism>
<dbReference type="GO" id="GO:0019373">
    <property type="term" value="P:epoxygenase P450 pathway"/>
    <property type="evidence" value="ECO:0007669"/>
    <property type="project" value="TreeGrafter"/>
</dbReference>
<evidence type="ECO:0000256" key="10">
    <source>
        <dbReference type="ARBA" id="ARBA00023004"/>
    </source>
</evidence>
<dbReference type="InterPro" id="IPR002401">
    <property type="entry name" value="Cyt_P450_E_grp-I"/>
</dbReference>
<evidence type="ECO:0000256" key="1">
    <source>
        <dbReference type="ARBA" id="ARBA00001971"/>
    </source>
</evidence>
<sequence length="494" mass="56585">MDAVMAQTLFLAVCLSSLLIFFIRKSMYQGGKLPPGPTPLPFIGNLLQIDINGSTKGHMKMYEKYGPVFTIYLGLRRVVVICGYEAVKEALITRAADFSERGDLPTFDKVFHKYGVLFSSGETWKQLRRFSISTLKDFGFGKRSMENEIQEEAKYLVEKFRETKEMPFDPTFFFSKAASNAICSIVFGKRFDYDDKEFLTLLQMMNESFQLSSSFWGQMYNSYTSIMDHLPGPHNKIFQCIQGLVDFVAEKVKQNQETLDLNNPRDFIDCFLIKLQQDKQNPASAFYMLNLVFTTLNLFFAGTETTSTTLRYGFLIFLKYPKITEKIQKEIDLVIGQNRSPCMEDRNKMPYTDAVIHEIQRFSDLLPIGVPHAVARDTEFRGYTIPKNTDVYVMLTSVLKDPKHFKDPESFNPGHFLDQNGNFKKNDAFVPFSAGKRTCLGEALARTELFLLFTTILQNFTLKSTKEPKDIDLSPLFGALGNFPRSYELCLVPR</sequence>
<feature type="binding site" description="axial binding residue" evidence="13">
    <location>
        <position position="439"/>
    </location>
    <ligand>
        <name>heme</name>
        <dbReference type="ChEBI" id="CHEBI:30413"/>
    </ligand>
    <ligandPart>
        <name>Fe</name>
        <dbReference type="ChEBI" id="CHEBI:18248"/>
    </ligandPart>
</feature>
<dbReference type="InterPro" id="IPR036396">
    <property type="entry name" value="Cyt_P450_sf"/>
</dbReference>
<keyword evidence="11 14" id="KW-0503">Monooxygenase</keyword>
<dbReference type="RefSeq" id="XP_030074406.1">
    <property type="nucleotide sequence ID" value="XM_030218546.1"/>
</dbReference>
<dbReference type="SUPFAM" id="SSF48264">
    <property type="entry name" value="Cytochrome P450"/>
    <property type="match status" value="1"/>
</dbReference>
<keyword evidence="7" id="KW-0256">Endoplasmic reticulum</keyword>
<name>A0A6P7ZD31_9AMPH</name>
<dbReference type="PROSITE" id="PS00086">
    <property type="entry name" value="CYTOCHROME_P450"/>
    <property type="match status" value="1"/>
</dbReference>
<dbReference type="KEGG" id="muo:115480088"/>
<dbReference type="PANTHER" id="PTHR24300:SF424">
    <property type="entry name" value="CYTOCHROME P450"/>
    <property type="match status" value="1"/>
</dbReference>
<keyword evidence="15" id="KW-0812">Transmembrane</keyword>
<dbReference type="GO" id="GO:0020037">
    <property type="term" value="F:heme binding"/>
    <property type="evidence" value="ECO:0007669"/>
    <property type="project" value="InterPro"/>
</dbReference>
<dbReference type="AlphaFoldDB" id="A0A6P7ZD31"/>
<comment type="similarity">
    <text evidence="4 14">Belongs to the cytochrome P450 family.</text>
</comment>
<dbReference type="GO" id="GO:0008392">
    <property type="term" value="F:arachidonate epoxygenase activity"/>
    <property type="evidence" value="ECO:0007669"/>
    <property type="project" value="TreeGrafter"/>
</dbReference>
<evidence type="ECO:0000256" key="2">
    <source>
        <dbReference type="ARBA" id="ARBA00004524"/>
    </source>
</evidence>
<keyword evidence="15" id="KW-1133">Transmembrane helix</keyword>